<accession>A0A165ILK8</accession>
<dbReference type="InParanoid" id="A0A165ILK8"/>
<feature type="compositionally biased region" description="Polar residues" evidence="1">
    <location>
        <begin position="525"/>
        <end position="537"/>
    </location>
</feature>
<dbReference type="OMA" id="WCCLRIC"/>
<dbReference type="GeneID" id="28899853"/>
<feature type="compositionally biased region" description="Low complexity" evidence="1">
    <location>
        <begin position="631"/>
        <end position="643"/>
    </location>
</feature>
<dbReference type="STRING" id="1328760.A0A165ILK8"/>
<gene>
    <name evidence="2" type="ORF">L228DRAFT_265554</name>
</gene>
<proteinExistence type="predicted"/>
<keyword evidence="3" id="KW-1185">Reference proteome</keyword>
<feature type="compositionally biased region" description="Polar residues" evidence="1">
    <location>
        <begin position="368"/>
        <end position="379"/>
    </location>
</feature>
<feature type="compositionally biased region" description="Low complexity" evidence="1">
    <location>
        <begin position="446"/>
        <end position="458"/>
    </location>
</feature>
<reference evidence="2 3" key="1">
    <citation type="journal article" date="2016" name="Fungal Biol.">
        <title>The genome of Xylona heveae provides a window into fungal endophytism.</title>
        <authorList>
            <person name="Gazis R."/>
            <person name="Kuo A."/>
            <person name="Riley R."/>
            <person name="LaButti K."/>
            <person name="Lipzen A."/>
            <person name="Lin J."/>
            <person name="Amirebrahimi M."/>
            <person name="Hesse C.N."/>
            <person name="Spatafora J.W."/>
            <person name="Henrissat B."/>
            <person name="Hainaut M."/>
            <person name="Grigoriev I.V."/>
            <person name="Hibbett D.S."/>
        </authorList>
    </citation>
    <scope>NUCLEOTIDE SEQUENCE [LARGE SCALE GENOMIC DNA]</scope>
    <source>
        <strain evidence="2 3">TC161</strain>
    </source>
</reference>
<feature type="compositionally biased region" description="Basic and acidic residues" evidence="1">
    <location>
        <begin position="647"/>
        <end position="656"/>
    </location>
</feature>
<protein>
    <submittedName>
        <fullName evidence="2">Uncharacterized protein</fullName>
    </submittedName>
</protein>
<dbReference type="EMBL" id="KV407455">
    <property type="protein sequence ID" value="KZF25070.1"/>
    <property type="molecule type" value="Genomic_DNA"/>
</dbReference>
<dbReference type="OrthoDB" id="5425130at2759"/>
<feature type="compositionally biased region" description="Low complexity" evidence="1">
    <location>
        <begin position="679"/>
        <end position="693"/>
    </location>
</feature>
<feature type="compositionally biased region" description="Polar residues" evidence="1">
    <location>
        <begin position="300"/>
        <end position="311"/>
    </location>
</feature>
<name>A0A165ILK8_XYLHT</name>
<feature type="compositionally biased region" description="Polar residues" evidence="1">
    <location>
        <begin position="17"/>
        <end position="32"/>
    </location>
</feature>
<dbReference type="AlphaFoldDB" id="A0A165ILK8"/>
<dbReference type="RefSeq" id="XP_018190625.1">
    <property type="nucleotide sequence ID" value="XM_018334716.1"/>
</dbReference>
<feature type="compositionally biased region" description="Polar residues" evidence="1">
    <location>
        <begin position="694"/>
        <end position="717"/>
    </location>
</feature>
<evidence type="ECO:0000256" key="1">
    <source>
        <dbReference type="SAM" id="MobiDB-lite"/>
    </source>
</evidence>
<dbReference type="Proteomes" id="UP000076632">
    <property type="component" value="Unassembled WGS sequence"/>
</dbReference>
<feature type="compositionally biased region" description="Basic and acidic residues" evidence="1">
    <location>
        <begin position="35"/>
        <end position="45"/>
    </location>
</feature>
<feature type="compositionally biased region" description="Polar residues" evidence="1">
    <location>
        <begin position="133"/>
        <end position="149"/>
    </location>
</feature>
<evidence type="ECO:0000313" key="2">
    <source>
        <dbReference type="EMBL" id="KZF25070.1"/>
    </source>
</evidence>
<feature type="region of interest" description="Disordered" evidence="1">
    <location>
        <begin position="1"/>
        <end position="537"/>
    </location>
</feature>
<organism evidence="2 3">
    <name type="scientific">Xylona heveae (strain CBS 132557 / TC161)</name>
    <dbReference type="NCBI Taxonomy" id="1328760"/>
    <lineage>
        <taxon>Eukaryota</taxon>
        <taxon>Fungi</taxon>
        <taxon>Dikarya</taxon>
        <taxon>Ascomycota</taxon>
        <taxon>Pezizomycotina</taxon>
        <taxon>Xylonomycetes</taxon>
        <taxon>Xylonales</taxon>
        <taxon>Xylonaceae</taxon>
        <taxon>Xylona</taxon>
    </lineage>
</organism>
<feature type="compositionally biased region" description="Polar residues" evidence="1">
    <location>
        <begin position="106"/>
        <end position="118"/>
    </location>
</feature>
<feature type="region of interest" description="Disordered" evidence="1">
    <location>
        <begin position="620"/>
        <end position="726"/>
    </location>
</feature>
<feature type="compositionally biased region" description="Polar residues" evidence="1">
    <location>
        <begin position="263"/>
        <end position="274"/>
    </location>
</feature>
<evidence type="ECO:0000313" key="3">
    <source>
        <dbReference type="Proteomes" id="UP000076632"/>
    </source>
</evidence>
<feature type="compositionally biased region" description="Polar residues" evidence="1">
    <location>
        <begin position="75"/>
        <end position="89"/>
    </location>
</feature>
<sequence>MGKLRDGLSTFRRRSLGRSTKSAYNETHNMPSLDTIRRYDPEHGDPVLVSRKPVPEVRVAERPSLSTVHPLPTSERLSASPPSTGNSQPHEIRRKAARLSKVAPSQHDSSVRTKSMSSHHGGLSPPYTEHHSTGYSKEQSGLDNTSKDSLQPIDNLPSPGAKLSKQLHEGHALSTTGRSTTREDSQLHSRSPNRRTPPKSLQADSPPRRKPLSPDVQPQRLTLSGERGESNQSMPAARIVESRSHPLPPLPPALQDIHPQPVRRTSSGTQSPLSWNPVPSGRRSSTAENLERAPLPPTQLSPRSDNYNSRRQSSKRPEDHSSTTTSSSSAPRLSLNMPSIPDTSLNIPPPFITASAPKPEQAPALASETRQIQPSQPQYSKADDAASPTSRPWPLPDLPATATMVPPHIRDLRASSAPLPEQEPLSSSATPPPQQQPPPHHHHNHPSSNPTTSRPSRPSNHKRKSSGGSSIRSFASKLRDPPYPSTENYSASARPKHAPAPVRPATTGGQTGQFLAPHAPRPKSHQSPDPSRPSSLCITVPAPGLTDVHFSCYHSHRRMMLSRNLYAPVACMTCGKEDDLPRFKCTWCCLRICRGCLIGLEKCPGRSLAMFMTRVGERGAGAGKRHRHTISGGSAAVGAASSGHWSGENDLRRSSIKEMPGNPQRTSIGGGSGLAPSGATSSNNTASNSRRSSLVGSPGSNTPGAPNGQALTASSISLGPPPALRN</sequence>